<evidence type="ECO:0000256" key="2">
    <source>
        <dbReference type="ARBA" id="ARBA00012438"/>
    </source>
</evidence>
<dbReference type="SMART" id="SM00387">
    <property type="entry name" value="HATPase_c"/>
    <property type="match status" value="1"/>
</dbReference>
<dbReference type="PANTHER" id="PTHR43304">
    <property type="entry name" value="PHYTOCHROME-LIKE PROTEIN CPH1"/>
    <property type="match status" value="1"/>
</dbReference>
<dbReference type="InterPro" id="IPR004358">
    <property type="entry name" value="Sig_transdc_His_kin-like_C"/>
</dbReference>
<dbReference type="InterPro" id="IPR036097">
    <property type="entry name" value="HisK_dim/P_sf"/>
</dbReference>
<dbReference type="Proteomes" id="UP001597094">
    <property type="component" value="Unassembled WGS sequence"/>
</dbReference>
<dbReference type="InterPro" id="IPR052162">
    <property type="entry name" value="Sensor_kinase/Photoreceptor"/>
</dbReference>
<evidence type="ECO:0000256" key="6">
    <source>
        <dbReference type="SAM" id="Coils"/>
    </source>
</evidence>
<dbReference type="PROSITE" id="PS50112">
    <property type="entry name" value="PAS"/>
    <property type="match status" value="1"/>
</dbReference>
<dbReference type="InterPro" id="IPR000014">
    <property type="entry name" value="PAS"/>
</dbReference>
<feature type="domain" description="Histidine kinase" evidence="7">
    <location>
        <begin position="296"/>
        <end position="508"/>
    </location>
</feature>
<reference evidence="10" key="1">
    <citation type="journal article" date="2019" name="Int. J. Syst. Evol. Microbiol.">
        <title>The Global Catalogue of Microorganisms (GCM) 10K type strain sequencing project: providing services to taxonomists for standard genome sequencing and annotation.</title>
        <authorList>
            <consortium name="The Broad Institute Genomics Platform"/>
            <consortium name="The Broad Institute Genome Sequencing Center for Infectious Disease"/>
            <person name="Wu L."/>
            <person name="Ma J."/>
        </authorList>
    </citation>
    <scope>NUCLEOTIDE SEQUENCE [LARGE SCALE GENOMIC DNA]</scope>
    <source>
        <strain evidence="10">JCM 31319</strain>
    </source>
</reference>
<dbReference type="GO" id="GO:0005524">
    <property type="term" value="F:ATP binding"/>
    <property type="evidence" value="ECO:0007669"/>
    <property type="project" value="UniProtKB-KW"/>
</dbReference>
<dbReference type="EC" id="2.7.13.3" evidence="2"/>
<evidence type="ECO:0000256" key="1">
    <source>
        <dbReference type="ARBA" id="ARBA00000085"/>
    </source>
</evidence>
<dbReference type="Pfam" id="PF02518">
    <property type="entry name" value="HATPase_c"/>
    <property type="match status" value="1"/>
</dbReference>
<keyword evidence="9" id="KW-0067">ATP-binding</keyword>
<gene>
    <name evidence="9" type="ORF">ACFQ2O_02385</name>
</gene>
<accession>A0ABW3SJN3</accession>
<keyword evidence="3" id="KW-0597">Phosphoprotein</keyword>
<dbReference type="PANTHER" id="PTHR43304:SF1">
    <property type="entry name" value="PAC DOMAIN-CONTAINING PROTEIN"/>
    <property type="match status" value="1"/>
</dbReference>
<dbReference type="SUPFAM" id="SSF55785">
    <property type="entry name" value="PYP-like sensor domain (PAS domain)"/>
    <property type="match status" value="1"/>
</dbReference>
<comment type="catalytic activity">
    <reaction evidence="1">
        <text>ATP + protein L-histidine = ADP + protein N-phospho-L-histidine.</text>
        <dbReference type="EC" id="2.7.13.3"/>
    </reaction>
</comment>
<dbReference type="SMART" id="SM00388">
    <property type="entry name" value="HisKA"/>
    <property type="match status" value="1"/>
</dbReference>
<evidence type="ECO:0000256" key="4">
    <source>
        <dbReference type="ARBA" id="ARBA00022679"/>
    </source>
</evidence>
<evidence type="ECO:0000256" key="3">
    <source>
        <dbReference type="ARBA" id="ARBA00022553"/>
    </source>
</evidence>
<name>A0ABW3SJN3_9BACT</name>
<keyword evidence="9" id="KW-0547">Nucleotide-binding</keyword>
<proteinExistence type="predicted"/>
<dbReference type="PROSITE" id="PS50109">
    <property type="entry name" value="HIS_KIN"/>
    <property type="match status" value="1"/>
</dbReference>
<dbReference type="CDD" id="cd00082">
    <property type="entry name" value="HisKA"/>
    <property type="match status" value="1"/>
</dbReference>
<feature type="coiled-coil region" evidence="6">
    <location>
        <begin position="226"/>
        <end position="296"/>
    </location>
</feature>
<evidence type="ECO:0000256" key="5">
    <source>
        <dbReference type="ARBA" id="ARBA00022777"/>
    </source>
</evidence>
<dbReference type="SMART" id="SM00091">
    <property type="entry name" value="PAS"/>
    <property type="match status" value="1"/>
</dbReference>
<dbReference type="PRINTS" id="PR00344">
    <property type="entry name" value="BCTRLSENSOR"/>
</dbReference>
<keyword evidence="6" id="KW-0175">Coiled coil</keyword>
<comment type="caution">
    <text evidence="9">The sequence shown here is derived from an EMBL/GenBank/DDBJ whole genome shotgun (WGS) entry which is preliminary data.</text>
</comment>
<keyword evidence="4" id="KW-0808">Transferase</keyword>
<evidence type="ECO:0000313" key="9">
    <source>
        <dbReference type="EMBL" id="MFD1185038.1"/>
    </source>
</evidence>
<dbReference type="SUPFAM" id="SSF47384">
    <property type="entry name" value="Homodimeric domain of signal transducing histidine kinase"/>
    <property type="match status" value="1"/>
</dbReference>
<organism evidence="9 10">
    <name type="scientific">Pontibacter rugosus</name>
    <dbReference type="NCBI Taxonomy" id="1745966"/>
    <lineage>
        <taxon>Bacteria</taxon>
        <taxon>Pseudomonadati</taxon>
        <taxon>Bacteroidota</taxon>
        <taxon>Cytophagia</taxon>
        <taxon>Cytophagales</taxon>
        <taxon>Hymenobacteraceae</taxon>
        <taxon>Pontibacter</taxon>
    </lineage>
</organism>
<dbReference type="EMBL" id="JBHTLD010000010">
    <property type="protein sequence ID" value="MFD1185038.1"/>
    <property type="molecule type" value="Genomic_DNA"/>
</dbReference>
<protein>
    <recommendedName>
        <fullName evidence="2">histidine kinase</fullName>
        <ecNumber evidence="2">2.7.13.3</ecNumber>
    </recommendedName>
</protein>
<dbReference type="Gene3D" id="1.10.287.130">
    <property type="match status" value="1"/>
</dbReference>
<dbReference type="CDD" id="cd00130">
    <property type="entry name" value="PAS"/>
    <property type="match status" value="1"/>
</dbReference>
<dbReference type="Pfam" id="PF13426">
    <property type="entry name" value="PAS_9"/>
    <property type="match status" value="1"/>
</dbReference>
<evidence type="ECO:0000313" key="10">
    <source>
        <dbReference type="Proteomes" id="UP001597094"/>
    </source>
</evidence>
<dbReference type="Gene3D" id="3.30.565.10">
    <property type="entry name" value="Histidine kinase-like ATPase, C-terminal domain"/>
    <property type="match status" value="1"/>
</dbReference>
<dbReference type="RefSeq" id="WP_377522612.1">
    <property type="nucleotide sequence ID" value="NZ_JBHTLD010000010.1"/>
</dbReference>
<dbReference type="InterPro" id="IPR003661">
    <property type="entry name" value="HisK_dim/P_dom"/>
</dbReference>
<dbReference type="InterPro" id="IPR035965">
    <property type="entry name" value="PAS-like_dom_sf"/>
</dbReference>
<dbReference type="InterPro" id="IPR003594">
    <property type="entry name" value="HATPase_dom"/>
</dbReference>
<dbReference type="NCBIfam" id="TIGR00229">
    <property type="entry name" value="sensory_box"/>
    <property type="match status" value="1"/>
</dbReference>
<feature type="domain" description="PAS" evidence="8">
    <location>
        <begin position="150"/>
        <end position="206"/>
    </location>
</feature>
<evidence type="ECO:0000259" key="8">
    <source>
        <dbReference type="PROSITE" id="PS50112"/>
    </source>
</evidence>
<dbReference type="Pfam" id="PF00512">
    <property type="entry name" value="HisKA"/>
    <property type="match status" value="1"/>
</dbReference>
<evidence type="ECO:0000259" key="7">
    <source>
        <dbReference type="PROSITE" id="PS50109"/>
    </source>
</evidence>
<dbReference type="InterPro" id="IPR005467">
    <property type="entry name" value="His_kinase_dom"/>
</dbReference>
<sequence length="508" mass="57643">MTEILYTGLHHATLVLLEENLQRQSITLAEITEQEIKDATSKLQKSGTLLIGEEVGNPIRVAQEAYAADKQLSVLIINDEHNFLRVKQSLQFSPFIGHTVQCVSNQVKERLVDILQDALQRTEQRRSFRHFSQSFVTQVDVSKASLDKVRGEFTAKVLEEAPIGAILVSEHGHVLTINTYAAHLFKKTEREILGRSLAVLFPEEMQKDVDVFLQQEPIAIPKKVFNLKLQKEQKFLELSLARVQEQASNRFRILIINDITAATLAQRSTQVHLEELEEMNANLKRLNNDLDTFVYTASHDLKSPILNIEGLVTLLEYGLGDDKQQVEAELEHIKISIQRFKNTVEDLTEVARIQKNFEQEAVLLRIDDVVEQVKESVSFEIRAAEAVIEVDSTAAPQLHFAKHNLKSIIYNLISNGIKYRSPDKTPVINIRTWQQENDFYLEVKDNGVGIPENSKEKVFELFKRVHEHVKGTGIGLYIVKRIVQNNGGAILLESTEGKGSTFIIKLKV</sequence>
<dbReference type="SUPFAM" id="SSF55874">
    <property type="entry name" value="ATPase domain of HSP90 chaperone/DNA topoisomerase II/histidine kinase"/>
    <property type="match status" value="1"/>
</dbReference>
<dbReference type="InterPro" id="IPR036890">
    <property type="entry name" value="HATPase_C_sf"/>
</dbReference>
<keyword evidence="5" id="KW-0418">Kinase</keyword>
<keyword evidence="10" id="KW-1185">Reference proteome</keyword>
<dbReference type="Gene3D" id="3.30.450.20">
    <property type="entry name" value="PAS domain"/>
    <property type="match status" value="1"/>
</dbReference>